<reference evidence="14 15" key="1">
    <citation type="submission" date="2019-10" db="EMBL/GenBank/DDBJ databases">
        <authorList>
            <person name="Palmer J.M."/>
        </authorList>
    </citation>
    <scope>NUCLEOTIDE SEQUENCE [LARGE SCALE GENOMIC DNA]</scope>
    <source>
        <strain evidence="14 15">TWF506</strain>
    </source>
</reference>
<sequence length="1029" mass="114047">MPRNTLHQRFARTSLPPVTSSPPGSTYRKFQSPQLSSSSRGIKRPRPNSPFRATPKRHIGSGGVFAQHGSSSSSSTHTRALPLPLGPALSRELSILPVPTPQPDQIRSFARIPSQDAVEETNTQIDGETEEESDGDKDIIMAVDYRGRRLGCSFYTEQDETLWFVNDIEANIFGASGGAAREVLESLRFQIQPTVILFPSRADDLFASSTDSDTLEGHPGVDLSIRPAPEFSVEQGRNKLSSLEFEADNEHATFITPNDTNLMDEDDEYGLGPMPGRATGKKQSMLRLESYIDTEGNYVSVGCAGAVLLNVRRRRAIQNPHGEEDQDEYGVSRLKLWTMENVMFLNADTMTSLQIFSDESHPSFHKQGPHGRGKEGLSLFGIVNTTRTPQGYQSLKQMFLRPSLDSAVITSRYNGIKTLIRPDNSNAVGGIHKSLKRIPDIRKILTMLKKGGESSGNGMLGDVEFGAKKKGRSTSTRTWNSLLHFVYNTIKIRNYVAEMLGTQDIEVFRKIAETFEIVHLQNIGKMIDDTVDFEESQYQGRVCVKPGVDSDLDSIKDTYNSFDYMLGDVAKEVMNELPPEIKATGLSLNVVYYPQLGYLICIPLGPDKEPVYSGSNDEDDIMNKWDWMFSTAHSAYFKNQRTRDLEESLGDIFGAICDKEIDILHELQEKVMKYKDLLISVSSICGELDSILSLAQAAMAHRWTRPLITDGNIIRIHKGRHPLQELCVAAFIPNDTDLEGGGGENSDQSDLFHSSPDNNEASKSMMIVTGPNYSGKSVYLKQVALIVYMAHIGCYVPAERATIGLTDAILTRIQTKESVTKTQSAFMIDLQQIAAALRLTSRRSLLIVDEFGKGTESTDGAGLACAIAEHLLELGPEAPKTLMATHYHEIFENGFLVSHPSLSYGHMKILLDETAEKAQNQITYLYTLEQGRSTSSFGTVCAAMNGVEKAIVDRAETLIVKLAKGEDLSSACSEMSMRERREFAYAEHIARRFLMIDVDAEMTEEEEVAAEERGDVKAALEQIFDGRLA</sequence>
<evidence type="ECO:0000313" key="14">
    <source>
        <dbReference type="EMBL" id="KAK6514821.1"/>
    </source>
</evidence>
<dbReference type="InterPro" id="IPR007696">
    <property type="entry name" value="DNA_mismatch_repair_MutS_core"/>
</dbReference>
<evidence type="ECO:0000256" key="9">
    <source>
        <dbReference type="ARBA" id="ARBA00023254"/>
    </source>
</evidence>
<dbReference type="GO" id="GO:0140664">
    <property type="term" value="F:ATP-dependent DNA damage sensor activity"/>
    <property type="evidence" value="ECO:0007669"/>
    <property type="project" value="InterPro"/>
</dbReference>
<name>A0AAN8N6U5_9PEZI</name>
<evidence type="ECO:0000256" key="4">
    <source>
        <dbReference type="ARBA" id="ARBA00022454"/>
    </source>
</evidence>
<dbReference type="GO" id="GO:0005634">
    <property type="term" value="C:nucleus"/>
    <property type="evidence" value="ECO:0007669"/>
    <property type="project" value="UniProtKB-SubCell"/>
</dbReference>
<dbReference type="SUPFAM" id="SSF48334">
    <property type="entry name" value="DNA repair protein MutS, domain III"/>
    <property type="match status" value="1"/>
</dbReference>
<feature type="compositionally biased region" description="Polar residues" evidence="12">
    <location>
        <begin position="16"/>
        <end position="40"/>
    </location>
</feature>
<keyword evidence="9" id="KW-0469">Meiosis</keyword>
<comment type="similarity">
    <text evidence="3">Belongs to the DNA mismatch repair MutS family.</text>
</comment>
<dbReference type="FunFam" id="3.40.50.300:FF:001067">
    <property type="entry name" value="DNA mismatch repair protein MSH5"/>
    <property type="match status" value="1"/>
</dbReference>
<dbReference type="Gene3D" id="1.10.1420.10">
    <property type="match status" value="1"/>
</dbReference>
<dbReference type="GO" id="GO:0005694">
    <property type="term" value="C:chromosome"/>
    <property type="evidence" value="ECO:0007669"/>
    <property type="project" value="UniProtKB-SubCell"/>
</dbReference>
<dbReference type="GO" id="GO:0030983">
    <property type="term" value="F:mismatched DNA binding"/>
    <property type="evidence" value="ECO:0007669"/>
    <property type="project" value="InterPro"/>
</dbReference>
<keyword evidence="7" id="KW-0238">DNA-binding</keyword>
<feature type="domain" description="DNA mismatch repair proteins mutS family" evidence="13">
    <location>
        <begin position="844"/>
        <end position="860"/>
    </location>
</feature>
<protein>
    <recommendedName>
        <fullName evidence="10">DNA mismatch repair protein MSH5</fullName>
    </recommendedName>
    <alternativeName>
        <fullName evidence="11">MutS protein homolog 5</fullName>
    </alternativeName>
</protein>
<dbReference type="Pfam" id="PF05192">
    <property type="entry name" value="MutS_III"/>
    <property type="match status" value="1"/>
</dbReference>
<evidence type="ECO:0000259" key="13">
    <source>
        <dbReference type="PROSITE" id="PS00486"/>
    </source>
</evidence>
<keyword evidence="6" id="KW-0067">ATP-binding</keyword>
<dbReference type="GO" id="GO:0051026">
    <property type="term" value="P:chiasma assembly"/>
    <property type="evidence" value="ECO:0007669"/>
    <property type="project" value="UniProtKB-ARBA"/>
</dbReference>
<organism evidence="14 15">
    <name type="scientific">Arthrobotrys conoides</name>
    <dbReference type="NCBI Taxonomy" id="74498"/>
    <lineage>
        <taxon>Eukaryota</taxon>
        <taxon>Fungi</taxon>
        <taxon>Dikarya</taxon>
        <taxon>Ascomycota</taxon>
        <taxon>Pezizomycotina</taxon>
        <taxon>Orbiliomycetes</taxon>
        <taxon>Orbiliales</taxon>
        <taxon>Orbiliaceae</taxon>
        <taxon>Arthrobotrys</taxon>
    </lineage>
</organism>
<evidence type="ECO:0000256" key="12">
    <source>
        <dbReference type="SAM" id="MobiDB-lite"/>
    </source>
</evidence>
<evidence type="ECO:0000256" key="6">
    <source>
        <dbReference type="ARBA" id="ARBA00022840"/>
    </source>
</evidence>
<dbReference type="AlphaFoldDB" id="A0AAN8N6U5"/>
<dbReference type="SMART" id="SM00534">
    <property type="entry name" value="MUTSac"/>
    <property type="match status" value="1"/>
</dbReference>
<comment type="subcellular location">
    <subcellularLocation>
        <location evidence="2">Chromosome</location>
    </subcellularLocation>
    <subcellularLocation>
        <location evidence="1">Nucleus</location>
    </subcellularLocation>
</comment>
<keyword evidence="8" id="KW-0539">Nucleus</keyword>
<dbReference type="Pfam" id="PF00488">
    <property type="entry name" value="MutS_V"/>
    <property type="match status" value="1"/>
</dbReference>
<evidence type="ECO:0000256" key="3">
    <source>
        <dbReference type="ARBA" id="ARBA00006271"/>
    </source>
</evidence>
<dbReference type="GO" id="GO:0005524">
    <property type="term" value="F:ATP binding"/>
    <property type="evidence" value="ECO:0007669"/>
    <property type="project" value="UniProtKB-KW"/>
</dbReference>
<dbReference type="SUPFAM" id="SSF52540">
    <property type="entry name" value="P-loop containing nucleoside triphosphate hydrolases"/>
    <property type="match status" value="1"/>
</dbReference>
<evidence type="ECO:0000313" key="15">
    <source>
        <dbReference type="Proteomes" id="UP001307849"/>
    </source>
</evidence>
<dbReference type="PANTHER" id="PTHR11361:SF20">
    <property type="entry name" value="MUTS PROTEIN HOMOLOG 5"/>
    <property type="match status" value="1"/>
</dbReference>
<evidence type="ECO:0000256" key="10">
    <source>
        <dbReference type="ARBA" id="ARBA00073549"/>
    </source>
</evidence>
<dbReference type="CDD" id="cd03281">
    <property type="entry name" value="ABC_MSH5_euk"/>
    <property type="match status" value="1"/>
</dbReference>
<proteinExistence type="inferred from homology"/>
<dbReference type="InterPro" id="IPR027417">
    <property type="entry name" value="P-loop_NTPase"/>
</dbReference>
<evidence type="ECO:0000256" key="8">
    <source>
        <dbReference type="ARBA" id="ARBA00023242"/>
    </source>
</evidence>
<feature type="region of interest" description="Disordered" evidence="12">
    <location>
        <begin position="1"/>
        <end position="84"/>
    </location>
</feature>
<dbReference type="Gene3D" id="3.40.50.300">
    <property type="entry name" value="P-loop containing nucleotide triphosphate hydrolases"/>
    <property type="match status" value="1"/>
</dbReference>
<dbReference type="SMART" id="SM00533">
    <property type="entry name" value="MUTSd"/>
    <property type="match status" value="1"/>
</dbReference>
<dbReference type="Proteomes" id="UP001307849">
    <property type="component" value="Unassembled WGS sequence"/>
</dbReference>
<dbReference type="PANTHER" id="PTHR11361">
    <property type="entry name" value="DNA MISMATCH REPAIR PROTEIN MUTS FAMILY MEMBER"/>
    <property type="match status" value="1"/>
</dbReference>
<dbReference type="GO" id="GO:0006298">
    <property type="term" value="P:mismatch repair"/>
    <property type="evidence" value="ECO:0007669"/>
    <property type="project" value="InterPro"/>
</dbReference>
<evidence type="ECO:0000256" key="5">
    <source>
        <dbReference type="ARBA" id="ARBA00022741"/>
    </source>
</evidence>
<accession>A0AAN8N6U5</accession>
<keyword evidence="4" id="KW-0158">Chromosome</keyword>
<dbReference type="InterPro" id="IPR045076">
    <property type="entry name" value="MutS"/>
</dbReference>
<keyword evidence="15" id="KW-1185">Reference proteome</keyword>
<comment type="caution">
    <text evidence="14">The sequence shown here is derived from an EMBL/GenBank/DDBJ whole genome shotgun (WGS) entry which is preliminary data.</text>
</comment>
<evidence type="ECO:0000256" key="1">
    <source>
        <dbReference type="ARBA" id="ARBA00004123"/>
    </source>
</evidence>
<dbReference type="EMBL" id="JAVHJM010000004">
    <property type="protein sequence ID" value="KAK6514821.1"/>
    <property type="molecule type" value="Genomic_DNA"/>
</dbReference>
<keyword evidence="5" id="KW-0547">Nucleotide-binding</keyword>
<dbReference type="InterPro" id="IPR000432">
    <property type="entry name" value="DNA_mismatch_repair_MutS_C"/>
</dbReference>
<gene>
    <name evidence="14" type="primary">MSH5</name>
    <name evidence="14" type="ORF">TWF506_007183</name>
</gene>
<evidence type="ECO:0000256" key="7">
    <source>
        <dbReference type="ARBA" id="ARBA00023125"/>
    </source>
</evidence>
<dbReference type="PROSITE" id="PS00486">
    <property type="entry name" value="DNA_MISMATCH_REPAIR_2"/>
    <property type="match status" value="1"/>
</dbReference>
<evidence type="ECO:0000256" key="11">
    <source>
        <dbReference type="ARBA" id="ARBA00077470"/>
    </source>
</evidence>
<evidence type="ECO:0000256" key="2">
    <source>
        <dbReference type="ARBA" id="ARBA00004286"/>
    </source>
</evidence>
<dbReference type="InterPro" id="IPR036187">
    <property type="entry name" value="DNA_mismatch_repair_MutS_sf"/>
</dbReference>